<feature type="compositionally biased region" description="Low complexity" evidence="6">
    <location>
        <begin position="310"/>
        <end position="321"/>
    </location>
</feature>
<feature type="region of interest" description="Disordered" evidence="6">
    <location>
        <begin position="243"/>
        <end position="340"/>
    </location>
</feature>
<accession>A0A1B6MCM6</accession>
<keyword evidence="3" id="KW-0507">mRNA processing</keyword>
<comment type="subcellular location">
    <subcellularLocation>
        <location evidence="1">Nucleus</location>
    </subcellularLocation>
</comment>
<feature type="domain" description="Virilizer N-terminal" evidence="7">
    <location>
        <begin position="3"/>
        <end position="224"/>
    </location>
</feature>
<evidence type="ECO:0000259" key="7">
    <source>
        <dbReference type="Pfam" id="PF15912"/>
    </source>
</evidence>
<proteinExistence type="inferred from homology"/>
<sequence>MESSELLFFDTFSHESSEELNLDLVQFTKTVCVTEIRVIPLGARVQADFPGGVRLGATNPSQFSIEFFVNDLSKPGASTFESVGGIEYNQNGNIHVECEHRIPTDGLVLRGWYTTITLAVYGYLTKAVVTETPGPVCAAGPLQPQAGAPPAPEWAHTQVTGDYMEGGRDMYGPGGYSEDSYPHPDYPPYQDNWPQAEGYKYEGEWDQRVGEEKGWDRKERERDMRHREFRDHGRECSPEYERGRYYRGWGGRPRTPPPPHPPPETEMSPPDHGPVKKESTSPQVAFDSLSPGDVESISEGEIPEAEGEGEPAVAPALATPPALTPPPPVLPPTPQAEDHSLDVEPFEPILSDEEIADDSDPQFQDMDYDFSEYPDDPLKTFNPYTCELQPLQHLSDPAGELLTGATAARVSEVLRGAPTERTSAATKEAWVHCAEQLVTVLPCQLTDECVDQIVVWVEIGLDFSEALAQPQPGYKLRHVKAGVRLAEAVCRCGESATERLLAAVDVHQRLLDMFHQEYMALSIKLMILRSLDAALRYRGAVERFLRGRGYRRLVEMVRGRQLARVQFAITSLLRKLNVYEVLDK</sequence>
<feature type="compositionally biased region" description="Pro residues" evidence="6">
    <location>
        <begin position="254"/>
        <end position="264"/>
    </location>
</feature>
<evidence type="ECO:0000256" key="1">
    <source>
        <dbReference type="ARBA" id="ARBA00004123"/>
    </source>
</evidence>
<dbReference type="GO" id="GO:0036396">
    <property type="term" value="C:RNA N6-methyladenosine methyltransferase complex"/>
    <property type="evidence" value="ECO:0007669"/>
    <property type="project" value="TreeGrafter"/>
</dbReference>
<feature type="compositionally biased region" description="Pro residues" evidence="6">
    <location>
        <begin position="322"/>
        <end position="334"/>
    </location>
</feature>
<dbReference type="GO" id="GO:0006397">
    <property type="term" value="P:mRNA processing"/>
    <property type="evidence" value="ECO:0007669"/>
    <property type="project" value="UniProtKB-KW"/>
</dbReference>
<dbReference type="GO" id="GO:0008380">
    <property type="term" value="P:RNA splicing"/>
    <property type="evidence" value="ECO:0007669"/>
    <property type="project" value="UniProtKB-KW"/>
</dbReference>
<dbReference type="Pfam" id="PF15912">
    <property type="entry name" value="VIR_N"/>
    <property type="match status" value="1"/>
</dbReference>
<reference evidence="8" key="1">
    <citation type="submission" date="2015-11" db="EMBL/GenBank/DDBJ databases">
        <title>De novo transcriptome assembly of four potential Pierce s Disease insect vectors from Arizona vineyards.</title>
        <authorList>
            <person name="Tassone E.E."/>
        </authorList>
    </citation>
    <scope>NUCLEOTIDE SEQUENCE</scope>
</reference>
<dbReference type="GO" id="GO:0003723">
    <property type="term" value="F:RNA binding"/>
    <property type="evidence" value="ECO:0007669"/>
    <property type="project" value="TreeGrafter"/>
</dbReference>
<protein>
    <recommendedName>
        <fullName evidence="7">Virilizer N-terminal domain-containing protein</fullName>
    </recommendedName>
</protein>
<evidence type="ECO:0000256" key="2">
    <source>
        <dbReference type="ARBA" id="ARBA00008371"/>
    </source>
</evidence>
<feature type="non-terminal residue" evidence="8">
    <location>
        <position position="584"/>
    </location>
</feature>
<organism evidence="8">
    <name type="scientific">Graphocephala atropunctata</name>
    <dbReference type="NCBI Taxonomy" id="36148"/>
    <lineage>
        <taxon>Eukaryota</taxon>
        <taxon>Metazoa</taxon>
        <taxon>Ecdysozoa</taxon>
        <taxon>Arthropoda</taxon>
        <taxon>Hexapoda</taxon>
        <taxon>Insecta</taxon>
        <taxon>Pterygota</taxon>
        <taxon>Neoptera</taxon>
        <taxon>Paraneoptera</taxon>
        <taxon>Hemiptera</taxon>
        <taxon>Auchenorrhyncha</taxon>
        <taxon>Membracoidea</taxon>
        <taxon>Cicadellidae</taxon>
        <taxon>Cicadellinae</taxon>
        <taxon>Cicadellini</taxon>
        <taxon>Graphocephala</taxon>
    </lineage>
</organism>
<evidence type="ECO:0000256" key="5">
    <source>
        <dbReference type="ARBA" id="ARBA00023242"/>
    </source>
</evidence>
<keyword evidence="5" id="KW-0539">Nucleus</keyword>
<dbReference type="GO" id="GO:0005634">
    <property type="term" value="C:nucleus"/>
    <property type="evidence" value="ECO:0007669"/>
    <property type="project" value="UniProtKB-SubCell"/>
</dbReference>
<dbReference type="AlphaFoldDB" id="A0A1B6MCM6"/>
<dbReference type="PANTHER" id="PTHR23185:SF0">
    <property type="entry name" value="PROTEIN VIRILIZER HOMOLOG"/>
    <property type="match status" value="1"/>
</dbReference>
<dbReference type="InterPro" id="IPR026736">
    <property type="entry name" value="Virilizer"/>
</dbReference>
<evidence type="ECO:0000256" key="3">
    <source>
        <dbReference type="ARBA" id="ARBA00022664"/>
    </source>
</evidence>
<evidence type="ECO:0000313" key="8">
    <source>
        <dbReference type="EMBL" id="JAT33683.1"/>
    </source>
</evidence>
<evidence type="ECO:0000256" key="6">
    <source>
        <dbReference type="SAM" id="MobiDB-lite"/>
    </source>
</evidence>
<comment type="similarity">
    <text evidence="2">Belongs to the vir family.</text>
</comment>
<name>A0A1B6MCM6_9HEMI</name>
<keyword evidence="4" id="KW-0508">mRNA splicing</keyword>
<dbReference type="InterPro" id="IPR031801">
    <property type="entry name" value="VIR_N"/>
</dbReference>
<evidence type="ECO:0000256" key="4">
    <source>
        <dbReference type="ARBA" id="ARBA00023187"/>
    </source>
</evidence>
<feature type="compositionally biased region" description="Acidic residues" evidence="6">
    <location>
        <begin position="296"/>
        <end position="309"/>
    </location>
</feature>
<dbReference type="EMBL" id="GEBQ01006294">
    <property type="protein sequence ID" value="JAT33683.1"/>
    <property type="molecule type" value="Transcribed_RNA"/>
</dbReference>
<dbReference type="PANTHER" id="PTHR23185">
    <property type="entry name" value="PROTEIN VIRILIZER HOMOLOG"/>
    <property type="match status" value="1"/>
</dbReference>
<gene>
    <name evidence="8" type="ORF">g.10493</name>
</gene>